<dbReference type="EMBL" id="LCIR01000019">
    <property type="protein sequence ID" value="KKT59198.1"/>
    <property type="molecule type" value="Genomic_DNA"/>
</dbReference>
<dbReference type="InterPro" id="IPR038727">
    <property type="entry name" value="NadR/Ttd14_AAA_dom"/>
</dbReference>
<dbReference type="InterPro" id="IPR027417">
    <property type="entry name" value="P-loop_NTPase"/>
</dbReference>
<protein>
    <recommendedName>
        <fullName evidence="1">NadR/Ttd14 AAA domain-containing protein</fullName>
    </recommendedName>
</protein>
<dbReference type="AlphaFoldDB" id="A0A0G1IK15"/>
<sequence length="240" mass="28055">MQTKENVFEAKAQKILKYLKSPARYDEKFLPRPFFLEFTGSPSAGKTTTITELDKFFRRQGFRVLRPQEGAEVIRHIERTTPLYNIRTGLYALELLVDISAGHTYDLVIFDRCIFDVYCWMIYWAEKGKLSRQEKETIQLFFLSKFWVDKIDAAYFMICDPKVAMERELRIALSQKLGETTNPKTVRTLVVRYKSAYKILSPKNQQLQLINTTRLTETEMVETIATNILDILEQKSKNPA</sequence>
<organism evidence="2 3">
    <name type="scientific">Candidatus Giovannonibacteria bacterium GW2011_GWA1_44_25</name>
    <dbReference type="NCBI Taxonomy" id="1618645"/>
    <lineage>
        <taxon>Bacteria</taxon>
        <taxon>Candidatus Giovannoniibacteriota</taxon>
    </lineage>
</organism>
<proteinExistence type="predicted"/>
<name>A0A0G1IK15_9BACT</name>
<evidence type="ECO:0000313" key="2">
    <source>
        <dbReference type="EMBL" id="KKT59198.1"/>
    </source>
</evidence>
<dbReference type="Proteomes" id="UP000034087">
    <property type="component" value="Unassembled WGS sequence"/>
</dbReference>
<evidence type="ECO:0000259" key="1">
    <source>
        <dbReference type="Pfam" id="PF13521"/>
    </source>
</evidence>
<comment type="caution">
    <text evidence="2">The sequence shown here is derived from an EMBL/GenBank/DDBJ whole genome shotgun (WGS) entry which is preliminary data.</text>
</comment>
<reference evidence="2 3" key="1">
    <citation type="journal article" date="2015" name="Nature">
        <title>rRNA introns, odd ribosomes, and small enigmatic genomes across a large radiation of phyla.</title>
        <authorList>
            <person name="Brown C.T."/>
            <person name="Hug L.A."/>
            <person name="Thomas B.C."/>
            <person name="Sharon I."/>
            <person name="Castelle C.J."/>
            <person name="Singh A."/>
            <person name="Wilkins M.J."/>
            <person name="Williams K.H."/>
            <person name="Banfield J.F."/>
        </authorList>
    </citation>
    <scope>NUCLEOTIDE SEQUENCE [LARGE SCALE GENOMIC DNA]</scope>
</reference>
<dbReference type="Pfam" id="PF13521">
    <property type="entry name" value="AAA_28"/>
    <property type="match status" value="1"/>
</dbReference>
<dbReference type="Gene3D" id="3.40.50.300">
    <property type="entry name" value="P-loop containing nucleotide triphosphate hydrolases"/>
    <property type="match status" value="1"/>
</dbReference>
<gene>
    <name evidence="2" type="ORF">UW53_C0019G0015</name>
</gene>
<feature type="domain" description="NadR/Ttd14 AAA" evidence="1">
    <location>
        <begin position="38"/>
        <end position="148"/>
    </location>
</feature>
<dbReference type="SUPFAM" id="SSF52540">
    <property type="entry name" value="P-loop containing nucleoside triphosphate hydrolases"/>
    <property type="match status" value="1"/>
</dbReference>
<evidence type="ECO:0000313" key="3">
    <source>
        <dbReference type="Proteomes" id="UP000034087"/>
    </source>
</evidence>
<accession>A0A0G1IK15</accession>